<gene>
    <name evidence="12" type="ORF">FA10DRAFT_265042</name>
</gene>
<dbReference type="PANTHER" id="PTHR10556:SF28">
    <property type="entry name" value="VERY-LONG-CHAIN ENOYL-COA REDUCTASE"/>
    <property type="match status" value="1"/>
</dbReference>
<dbReference type="Gene3D" id="1.20.120.1630">
    <property type="match status" value="1"/>
</dbReference>
<comment type="subcellular location">
    <subcellularLocation>
        <location evidence="1">Endoplasmic reticulum membrane</location>
        <topology evidence="1">Multi-pass membrane protein</topology>
    </subcellularLocation>
</comment>
<evidence type="ECO:0000313" key="12">
    <source>
        <dbReference type="EMBL" id="PWN91169.1"/>
    </source>
</evidence>
<dbReference type="Gene3D" id="3.10.20.90">
    <property type="entry name" value="Phosphatidylinositol 3-kinase Catalytic Subunit, Chain A, domain 1"/>
    <property type="match status" value="1"/>
</dbReference>
<dbReference type="PROSITE" id="PS50244">
    <property type="entry name" value="S5A_REDUCTASE"/>
    <property type="match status" value="1"/>
</dbReference>
<dbReference type="InterPro" id="IPR000626">
    <property type="entry name" value="Ubiquitin-like_dom"/>
</dbReference>
<evidence type="ECO:0000313" key="13">
    <source>
        <dbReference type="Proteomes" id="UP000245768"/>
    </source>
</evidence>
<keyword evidence="6 10" id="KW-1133">Transmembrane helix</keyword>
<keyword evidence="8" id="KW-0443">Lipid metabolism</keyword>
<dbReference type="Proteomes" id="UP000245768">
    <property type="component" value="Unassembled WGS sequence"/>
</dbReference>
<dbReference type="InterPro" id="IPR029071">
    <property type="entry name" value="Ubiquitin-like_domsf"/>
</dbReference>
<dbReference type="GO" id="GO:0042761">
    <property type="term" value="P:very long-chain fatty acid biosynthetic process"/>
    <property type="evidence" value="ECO:0007669"/>
    <property type="project" value="TreeGrafter"/>
</dbReference>
<evidence type="ECO:0000256" key="7">
    <source>
        <dbReference type="ARBA" id="ARBA00023002"/>
    </source>
</evidence>
<evidence type="ECO:0000256" key="9">
    <source>
        <dbReference type="ARBA" id="ARBA00023136"/>
    </source>
</evidence>
<organism evidence="12 13">
    <name type="scientific">Acaromyces ingoldii</name>
    <dbReference type="NCBI Taxonomy" id="215250"/>
    <lineage>
        <taxon>Eukaryota</taxon>
        <taxon>Fungi</taxon>
        <taxon>Dikarya</taxon>
        <taxon>Basidiomycota</taxon>
        <taxon>Ustilaginomycotina</taxon>
        <taxon>Exobasidiomycetes</taxon>
        <taxon>Exobasidiales</taxon>
        <taxon>Cryptobasidiaceae</taxon>
        <taxon>Acaromyces</taxon>
    </lineage>
</organism>
<dbReference type="GO" id="GO:0005789">
    <property type="term" value="C:endoplasmic reticulum membrane"/>
    <property type="evidence" value="ECO:0007669"/>
    <property type="project" value="UniProtKB-SubCell"/>
</dbReference>
<keyword evidence="3" id="KW-0444">Lipid biosynthesis</keyword>
<dbReference type="Pfam" id="PF02544">
    <property type="entry name" value="Steroid_dh"/>
    <property type="match status" value="1"/>
</dbReference>
<evidence type="ECO:0000256" key="2">
    <source>
        <dbReference type="ARBA" id="ARBA00007742"/>
    </source>
</evidence>
<keyword evidence="4 10" id="KW-0812">Transmembrane</keyword>
<keyword evidence="5" id="KW-0521">NADP</keyword>
<keyword evidence="7" id="KW-0560">Oxidoreductase</keyword>
<dbReference type="InterPro" id="IPR039357">
    <property type="entry name" value="SRD5A/TECR"/>
</dbReference>
<dbReference type="OrthoDB" id="540503at2759"/>
<keyword evidence="9 10" id="KW-0472">Membrane</keyword>
<keyword evidence="13" id="KW-1185">Reference proteome</keyword>
<evidence type="ECO:0000256" key="3">
    <source>
        <dbReference type="ARBA" id="ARBA00022516"/>
    </source>
</evidence>
<dbReference type="FunCoup" id="A0A316YPG0">
    <property type="interactions" value="53"/>
</dbReference>
<dbReference type="PANTHER" id="PTHR10556">
    <property type="entry name" value="3-OXO-5-ALPHA-STEROID 4-DEHYDROGENASE"/>
    <property type="match status" value="1"/>
</dbReference>
<evidence type="ECO:0000256" key="10">
    <source>
        <dbReference type="SAM" id="Phobius"/>
    </source>
</evidence>
<evidence type="ECO:0000256" key="8">
    <source>
        <dbReference type="ARBA" id="ARBA00023098"/>
    </source>
</evidence>
<dbReference type="GO" id="GO:0016627">
    <property type="term" value="F:oxidoreductase activity, acting on the CH-CH group of donors"/>
    <property type="evidence" value="ECO:0007669"/>
    <property type="project" value="InterPro"/>
</dbReference>
<evidence type="ECO:0000256" key="5">
    <source>
        <dbReference type="ARBA" id="ARBA00022857"/>
    </source>
</evidence>
<protein>
    <recommendedName>
        <fullName evidence="11">Ubiquitin-like domain-containing protein</fullName>
    </recommendedName>
</protein>
<evidence type="ECO:0000259" key="11">
    <source>
        <dbReference type="PROSITE" id="PS50053"/>
    </source>
</evidence>
<dbReference type="RefSeq" id="XP_025378367.1">
    <property type="nucleotide sequence ID" value="XM_025520897.1"/>
</dbReference>
<dbReference type="PROSITE" id="PS50053">
    <property type="entry name" value="UBIQUITIN_2"/>
    <property type="match status" value="1"/>
</dbReference>
<evidence type="ECO:0000256" key="6">
    <source>
        <dbReference type="ARBA" id="ARBA00022989"/>
    </source>
</evidence>
<dbReference type="InParanoid" id="A0A316YPG0"/>
<proteinExistence type="inferred from homology"/>
<reference evidence="12 13" key="1">
    <citation type="journal article" date="2018" name="Mol. Biol. Evol.">
        <title>Broad Genomic Sampling Reveals a Smut Pathogenic Ancestry of the Fungal Clade Ustilaginomycotina.</title>
        <authorList>
            <person name="Kijpornyongpan T."/>
            <person name="Mondo S.J."/>
            <person name="Barry K."/>
            <person name="Sandor L."/>
            <person name="Lee J."/>
            <person name="Lipzen A."/>
            <person name="Pangilinan J."/>
            <person name="LaButti K."/>
            <person name="Hainaut M."/>
            <person name="Henrissat B."/>
            <person name="Grigoriev I.V."/>
            <person name="Spatafora J.W."/>
            <person name="Aime M.C."/>
        </authorList>
    </citation>
    <scope>NUCLEOTIDE SEQUENCE [LARGE SCALE GENOMIC DNA]</scope>
    <source>
        <strain evidence="12 13">MCA 4198</strain>
    </source>
</reference>
<comment type="similarity">
    <text evidence="2">Belongs to the steroid 5-alpha reductase family.</text>
</comment>
<name>A0A316YPG0_9BASI</name>
<accession>A0A316YPG0</accession>
<feature type="domain" description="Ubiquitin-like" evidence="11">
    <location>
        <begin position="14"/>
        <end position="95"/>
    </location>
</feature>
<dbReference type="STRING" id="215250.A0A316YPG0"/>
<dbReference type="CDD" id="cd01801">
    <property type="entry name" value="Ubl_TECR_like"/>
    <property type="match status" value="1"/>
</dbReference>
<dbReference type="GeneID" id="37042813"/>
<feature type="transmembrane region" description="Helical" evidence="10">
    <location>
        <begin position="179"/>
        <end position="200"/>
    </location>
</feature>
<dbReference type="EMBL" id="KZ819635">
    <property type="protein sequence ID" value="PWN91169.1"/>
    <property type="molecule type" value="Genomic_DNA"/>
</dbReference>
<evidence type="ECO:0000256" key="1">
    <source>
        <dbReference type="ARBA" id="ARBA00004477"/>
    </source>
</evidence>
<dbReference type="AlphaFoldDB" id="A0A316YPG0"/>
<dbReference type="InterPro" id="IPR001104">
    <property type="entry name" value="3-oxo-5_a-steroid_4-DH_C"/>
</dbReference>
<evidence type="ECO:0000256" key="4">
    <source>
        <dbReference type="ARBA" id="ARBA00022692"/>
    </source>
</evidence>
<sequence length="322" mass="36685">MSTHKTRSQGQAAFEITIANRSSPSTNKATSSPFPLVLDLSSEPTVGEVKKAIQERIKRLGTHRQRLTTEEKRPLLDESKTLREENVKTGDVLYLKDLGPQVAWRTVFLTEYAGPLLIQPLLYYYGPVIWRKHFEYSQMQKVAFGLVIAHFAKRELETLFVHRFSSATMPLFNIFRNSAHYWLLSGLFLGAATFSPYFSAQAVKGTIQDDPRFLGACTAVWALAELANFSCHLTLRNLRPAGTRKRGIPRGGLFELVSCPNYFYEIVAWIAFTVLTLSPASAIFTVVASAYMFPWATARHRNYRKEFKDYPRQRKAIVPFIY</sequence>
<dbReference type="SUPFAM" id="SSF54236">
    <property type="entry name" value="Ubiquitin-like"/>
    <property type="match status" value="1"/>
</dbReference>